<gene>
    <name evidence="1" type="ORF">SCF082_LOCUS52759</name>
</gene>
<dbReference type="EMBL" id="CAXAMM010044240">
    <property type="protein sequence ID" value="CAK9113868.1"/>
    <property type="molecule type" value="Genomic_DNA"/>
</dbReference>
<proteinExistence type="predicted"/>
<accession>A0ABP0SNL4</accession>
<protein>
    <submittedName>
        <fullName evidence="1">Uncharacterized protein</fullName>
    </submittedName>
</protein>
<reference evidence="1 2" key="1">
    <citation type="submission" date="2024-02" db="EMBL/GenBank/DDBJ databases">
        <authorList>
            <person name="Chen Y."/>
            <person name="Shah S."/>
            <person name="Dougan E. K."/>
            <person name="Thang M."/>
            <person name="Chan C."/>
        </authorList>
    </citation>
    <scope>NUCLEOTIDE SEQUENCE [LARGE SCALE GENOMIC DNA]</scope>
</reference>
<keyword evidence="2" id="KW-1185">Reference proteome</keyword>
<sequence length="88" mass="10047">MSTYATYIGDGEVLDQVCTLHQMYEVSYYYYSQMRPLLTEITNARTATASQAAAEHVVEQVLELMDPLFVSMVKAVPWKATLQKPRRP</sequence>
<comment type="caution">
    <text evidence="1">The sequence shown here is derived from an EMBL/GenBank/DDBJ whole genome shotgun (WGS) entry which is preliminary data.</text>
</comment>
<evidence type="ECO:0000313" key="1">
    <source>
        <dbReference type="EMBL" id="CAK9113868.1"/>
    </source>
</evidence>
<dbReference type="Proteomes" id="UP001642464">
    <property type="component" value="Unassembled WGS sequence"/>
</dbReference>
<evidence type="ECO:0000313" key="2">
    <source>
        <dbReference type="Proteomes" id="UP001642464"/>
    </source>
</evidence>
<organism evidence="1 2">
    <name type="scientific">Durusdinium trenchii</name>
    <dbReference type="NCBI Taxonomy" id="1381693"/>
    <lineage>
        <taxon>Eukaryota</taxon>
        <taxon>Sar</taxon>
        <taxon>Alveolata</taxon>
        <taxon>Dinophyceae</taxon>
        <taxon>Suessiales</taxon>
        <taxon>Symbiodiniaceae</taxon>
        <taxon>Durusdinium</taxon>
    </lineage>
</organism>
<name>A0ABP0SNL4_9DINO</name>